<dbReference type="PANTHER" id="PTHR30050:SF4">
    <property type="entry name" value="ATP-BINDING PROTEIN RV3427C IN INSERTION SEQUENCE-RELATED"/>
    <property type="match status" value="1"/>
</dbReference>
<dbReference type="InterPro" id="IPR028350">
    <property type="entry name" value="DNAC/IstB-like"/>
</dbReference>
<evidence type="ECO:0000256" key="1">
    <source>
        <dbReference type="ARBA" id="ARBA00008059"/>
    </source>
</evidence>
<evidence type="ECO:0000313" key="5">
    <source>
        <dbReference type="EMBL" id="PTQ88537.1"/>
    </source>
</evidence>
<gene>
    <name evidence="5" type="ORF">C8N29_11160</name>
</gene>
<dbReference type="SUPFAM" id="SSF52540">
    <property type="entry name" value="P-loop containing nucleoside triphosphate hydrolases"/>
    <property type="match status" value="1"/>
</dbReference>
<dbReference type="GO" id="GO:0006260">
    <property type="term" value="P:DNA replication"/>
    <property type="evidence" value="ECO:0007669"/>
    <property type="project" value="TreeGrafter"/>
</dbReference>
<protein>
    <submittedName>
        <fullName evidence="5">DNA replication protein DnaC</fullName>
    </submittedName>
</protein>
<dbReference type="GO" id="GO:0005524">
    <property type="term" value="F:ATP binding"/>
    <property type="evidence" value="ECO:0007669"/>
    <property type="project" value="UniProtKB-KW"/>
</dbReference>
<comment type="caution">
    <text evidence="5">The sequence shown here is derived from an EMBL/GenBank/DDBJ whole genome shotgun (WGS) entry which is preliminary data.</text>
</comment>
<dbReference type="InterPro" id="IPR047661">
    <property type="entry name" value="IstB"/>
</dbReference>
<dbReference type="RefSeq" id="WP_107866175.1">
    <property type="nucleotide sequence ID" value="NZ_QAON01000011.1"/>
</dbReference>
<dbReference type="Proteomes" id="UP000244223">
    <property type="component" value="Unassembled WGS sequence"/>
</dbReference>
<feature type="domain" description="AAA+ ATPase" evidence="4">
    <location>
        <begin position="99"/>
        <end position="231"/>
    </location>
</feature>
<dbReference type="InterPro" id="IPR002611">
    <property type="entry name" value="IstB_ATP-bd"/>
</dbReference>
<dbReference type="PANTHER" id="PTHR30050">
    <property type="entry name" value="CHROMOSOMAL REPLICATION INITIATOR PROTEIN DNAA"/>
    <property type="match status" value="1"/>
</dbReference>
<name>A0A2T5IX77_9GAMM</name>
<dbReference type="AlphaFoldDB" id="A0A2T5IX77"/>
<dbReference type="NCBIfam" id="NF038214">
    <property type="entry name" value="IS21_help_AAA"/>
    <property type="match status" value="1"/>
</dbReference>
<dbReference type="OrthoDB" id="2052561at2"/>
<keyword evidence="6" id="KW-1185">Reference proteome</keyword>
<sequence>MLIQQTLTTLKHLKLSGMTQAVERQIQQPSLQMLSFDERLGMIVDEELSFRENRRLTRLLKDAKLRFSAACMEDVDYDVRRGLDRSQMAGLSRCDWVQHQQNILITGATGCGKTWLACALGNQAARKGYSVLYRRAPRLLESLAIAHADGTLPKLRQQLAKAHVLILDDWGLAPLNAMARSDLLEILDDRINTTTTIITSQLPVSAWHSYIGDPTLADAILDRLVHTAHHLSLKGDSLRKQKVV</sequence>
<evidence type="ECO:0000313" key="6">
    <source>
        <dbReference type="Proteomes" id="UP000244223"/>
    </source>
</evidence>
<dbReference type="EMBL" id="QAON01000011">
    <property type="protein sequence ID" value="PTQ88537.1"/>
    <property type="molecule type" value="Genomic_DNA"/>
</dbReference>
<dbReference type="Pfam" id="PF01695">
    <property type="entry name" value="IstB_IS21"/>
    <property type="match status" value="1"/>
</dbReference>
<dbReference type="Gene3D" id="3.40.50.300">
    <property type="entry name" value="P-loop containing nucleotide triphosphate hydrolases"/>
    <property type="match status" value="1"/>
</dbReference>
<evidence type="ECO:0000259" key="4">
    <source>
        <dbReference type="SMART" id="SM00382"/>
    </source>
</evidence>
<organism evidence="5 6">
    <name type="scientific">Agitococcus lubricus</name>
    <dbReference type="NCBI Taxonomy" id="1077255"/>
    <lineage>
        <taxon>Bacteria</taxon>
        <taxon>Pseudomonadati</taxon>
        <taxon>Pseudomonadota</taxon>
        <taxon>Gammaproteobacteria</taxon>
        <taxon>Moraxellales</taxon>
        <taxon>Moraxellaceae</taxon>
        <taxon>Agitococcus</taxon>
    </lineage>
</organism>
<accession>A0A2T5IX77</accession>
<dbReference type="PIRSF" id="PIRSF003073">
    <property type="entry name" value="DNAC_TnpB_IstB"/>
    <property type="match status" value="1"/>
</dbReference>
<dbReference type="InterPro" id="IPR003593">
    <property type="entry name" value="AAA+_ATPase"/>
</dbReference>
<evidence type="ECO:0000256" key="2">
    <source>
        <dbReference type="ARBA" id="ARBA00022741"/>
    </source>
</evidence>
<keyword evidence="3" id="KW-0067">ATP-binding</keyword>
<dbReference type="InterPro" id="IPR027417">
    <property type="entry name" value="P-loop_NTPase"/>
</dbReference>
<dbReference type="SMART" id="SM00382">
    <property type="entry name" value="AAA"/>
    <property type="match status" value="1"/>
</dbReference>
<dbReference type="CDD" id="cd00009">
    <property type="entry name" value="AAA"/>
    <property type="match status" value="1"/>
</dbReference>
<reference evidence="5 6" key="1">
    <citation type="submission" date="2018-04" db="EMBL/GenBank/DDBJ databases">
        <title>Genomic Encyclopedia of Archaeal and Bacterial Type Strains, Phase II (KMG-II): from individual species to whole genera.</title>
        <authorList>
            <person name="Goeker M."/>
        </authorList>
    </citation>
    <scope>NUCLEOTIDE SEQUENCE [LARGE SCALE GENOMIC DNA]</scope>
    <source>
        <strain evidence="5 6">DSM 5822</strain>
    </source>
</reference>
<comment type="similarity">
    <text evidence="1">Belongs to the IS21/IS1162 putative ATP-binding protein family.</text>
</comment>
<keyword evidence="2" id="KW-0547">Nucleotide-binding</keyword>
<evidence type="ECO:0000256" key="3">
    <source>
        <dbReference type="ARBA" id="ARBA00022840"/>
    </source>
</evidence>
<proteinExistence type="inferred from homology"/>